<name>A0A9D4F4B0_DREPO</name>
<feature type="compositionally biased region" description="Basic and acidic residues" evidence="1">
    <location>
        <begin position="22"/>
        <end position="52"/>
    </location>
</feature>
<reference evidence="2" key="2">
    <citation type="submission" date="2020-11" db="EMBL/GenBank/DDBJ databases">
        <authorList>
            <person name="McCartney M.A."/>
            <person name="Auch B."/>
            <person name="Kono T."/>
            <person name="Mallez S."/>
            <person name="Becker A."/>
            <person name="Gohl D.M."/>
            <person name="Silverstein K.A.T."/>
            <person name="Koren S."/>
            <person name="Bechman K.B."/>
            <person name="Herman A."/>
            <person name="Abrahante J.E."/>
            <person name="Garbe J."/>
        </authorList>
    </citation>
    <scope>NUCLEOTIDE SEQUENCE</scope>
    <source>
        <strain evidence="2">Duluth1</strain>
        <tissue evidence="2">Whole animal</tissue>
    </source>
</reference>
<evidence type="ECO:0000256" key="1">
    <source>
        <dbReference type="SAM" id="MobiDB-lite"/>
    </source>
</evidence>
<sequence length="93" mass="10610">MESVLGRCNRIGTVEEEEAEAEKDKEERMKEEAEERAVEAEAEKAAKEENIHNEQTTRLATAKQVTEGETVAQFDEKANRELGIILQETTQRF</sequence>
<protein>
    <submittedName>
        <fullName evidence="2">Uncharacterized protein</fullName>
    </submittedName>
</protein>
<keyword evidence="3" id="KW-1185">Reference proteome</keyword>
<dbReference type="EMBL" id="JAIWYP010000007">
    <property type="protein sequence ID" value="KAH3792085.1"/>
    <property type="molecule type" value="Genomic_DNA"/>
</dbReference>
<evidence type="ECO:0000313" key="2">
    <source>
        <dbReference type="EMBL" id="KAH3792085.1"/>
    </source>
</evidence>
<proteinExistence type="predicted"/>
<dbReference type="AlphaFoldDB" id="A0A9D4F4B0"/>
<evidence type="ECO:0000313" key="3">
    <source>
        <dbReference type="Proteomes" id="UP000828390"/>
    </source>
</evidence>
<organism evidence="2 3">
    <name type="scientific">Dreissena polymorpha</name>
    <name type="common">Zebra mussel</name>
    <name type="synonym">Mytilus polymorpha</name>
    <dbReference type="NCBI Taxonomy" id="45954"/>
    <lineage>
        <taxon>Eukaryota</taxon>
        <taxon>Metazoa</taxon>
        <taxon>Spiralia</taxon>
        <taxon>Lophotrochozoa</taxon>
        <taxon>Mollusca</taxon>
        <taxon>Bivalvia</taxon>
        <taxon>Autobranchia</taxon>
        <taxon>Heteroconchia</taxon>
        <taxon>Euheterodonta</taxon>
        <taxon>Imparidentia</taxon>
        <taxon>Neoheterodontei</taxon>
        <taxon>Myida</taxon>
        <taxon>Dreissenoidea</taxon>
        <taxon>Dreissenidae</taxon>
        <taxon>Dreissena</taxon>
    </lineage>
</organism>
<reference evidence="2" key="1">
    <citation type="journal article" date="2019" name="bioRxiv">
        <title>The Genome of the Zebra Mussel, Dreissena polymorpha: A Resource for Invasive Species Research.</title>
        <authorList>
            <person name="McCartney M.A."/>
            <person name="Auch B."/>
            <person name="Kono T."/>
            <person name="Mallez S."/>
            <person name="Zhang Y."/>
            <person name="Obille A."/>
            <person name="Becker A."/>
            <person name="Abrahante J.E."/>
            <person name="Garbe J."/>
            <person name="Badalamenti J.P."/>
            <person name="Herman A."/>
            <person name="Mangelson H."/>
            <person name="Liachko I."/>
            <person name="Sullivan S."/>
            <person name="Sone E.D."/>
            <person name="Koren S."/>
            <person name="Silverstein K.A.T."/>
            <person name="Beckman K.B."/>
            <person name="Gohl D.M."/>
        </authorList>
    </citation>
    <scope>NUCLEOTIDE SEQUENCE</scope>
    <source>
        <strain evidence="2">Duluth1</strain>
        <tissue evidence="2">Whole animal</tissue>
    </source>
</reference>
<comment type="caution">
    <text evidence="2">The sequence shown here is derived from an EMBL/GenBank/DDBJ whole genome shotgun (WGS) entry which is preliminary data.</text>
</comment>
<accession>A0A9D4F4B0</accession>
<dbReference type="Proteomes" id="UP000828390">
    <property type="component" value="Unassembled WGS sequence"/>
</dbReference>
<gene>
    <name evidence="2" type="ORF">DPMN_145575</name>
</gene>
<feature type="region of interest" description="Disordered" evidence="1">
    <location>
        <begin position="1"/>
        <end position="65"/>
    </location>
</feature>